<dbReference type="CDD" id="cd03801">
    <property type="entry name" value="GT4_PimA-like"/>
    <property type="match status" value="1"/>
</dbReference>
<sequence length="378" mass="42100">MRVLVLNPEYPPLGGGAANATAYLLRELSKHKNISVDLVTASVDGERTEQLSDNITLHFLDIKKEGSLHYYTNRQLLRYRQLALLKSRQLHTQKPFDLVHAFFGIPSGVIAKQLHIPYIVSLRGSDVPYYNPRFRLADRLFFKHLSRYVWKHANYVVANSQQLADLAGRTSPNLKIPVIRNGVDITEFTPAAEEPSTDTFNILCVSRLVGRKGIDRLIEAVATISKTHPQVQLSLAGDGNIKNQLEHQAKQLNVSDRVKFLGAIDHATLPNLYQQSHLFVLPSRNEGMSNTALEALASGLPLILTDTGGAAELTQGNGKTVPIDDQIALVEAIKEIMVDTTLRQSLRTSSRKKSEQYAWSAMADSYINLYELVVSPPR</sequence>
<evidence type="ECO:0000313" key="4">
    <source>
        <dbReference type="Proteomes" id="UP000230292"/>
    </source>
</evidence>
<dbReference type="EMBL" id="PFGC01000041">
    <property type="protein sequence ID" value="PIW36736.1"/>
    <property type="molecule type" value="Genomic_DNA"/>
</dbReference>
<dbReference type="SUPFAM" id="SSF53756">
    <property type="entry name" value="UDP-Glycosyltransferase/glycogen phosphorylase"/>
    <property type="match status" value="1"/>
</dbReference>
<feature type="domain" description="Glycosyl transferase family 1" evidence="1">
    <location>
        <begin position="192"/>
        <end position="352"/>
    </location>
</feature>
<evidence type="ECO:0008006" key="5">
    <source>
        <dbReference type="Google" id="ProtNLM"/>
    </source>
</evidence>
<comment type="caution">
    <text evidence="3">The sequence shown here is derived from an EMBL/GenBank/DDBJ whole genome shotgun (WGS) entry which is preliminary data.</text>
</comment>
<dbReference type="Proteomes" id="UP000230292">
    <property type="component" value="Unassembled WGS sequence"/>
</dbReference>
<dbReference type="AlphaFoldDB" id="A0A2M7H3C2"/>
<dbReference type="PANTHER" id="PTHR45947">
    <property type="entry name" value="SULFOQUINOVOSYL TRANSFERASE SQD2"/>
    <property type="match status" value="1"/>
</dbReference>
<organism evidence="3 4">
    <name type="scientific">Candidatus Kerfeldbacteria bacterium CG15_BIG_FIL_POST_REV_8_21_14_020_45_12</name>
    <dbReference type="NCBI Taxonomy" id="2014247"/>
    <lineage>
        <taxon>Bacteria</taxon>
        <taxon>Candidatus Kerfeldiibacteriota</taxon>
    </lineage>
</organism>
<name>A0A2M7H3C2_9BACT</name>
<accession>A0A2M7H3C2</accession>
<dbReference type="InterPro" id="IPR001296">
    <property type="entry name" value="Glyco_trans_1"/>
</dbReference>
<dbReference type="InterPro" id="IPR050194">
    <property type="entry name" value="Glycosyltransferase_grp1"/>
</dbReference>
<evidence type="ECO:0000259" key="1">
    <source>
        <dbReference type="Pfam" id="PF00534"/>
    </source>
</evidence>
<dbReference type="Pfam" id="PF13439">
    <property type="entry name" value="Glyco_transf_4"/>
    <property type="match status" value="1"/>
</dbReference>
<dbReference type="Pfam" id="PF00534">
    <property type="entry name" value="Glycos_transf_1"/>
    <property type="match status" value="1"/>
</dbReference>
<evidence type="ECO:0000313" key="3">
    <source>
        <dbReference type="EMBL" id="PIW36736.1"/>
    </source>
</evidence>
<reference evidence="3 4" key="1">
    <citation type="submission" date="2017-09" db="EMBL/GenBank/DDBJ databases">
        <title>Depth-based differentiation of microbial function through sediment-hosted aquifers and enrichment of novel symbionts in the deep terrestrial subsurface.</title>
        <authorList>
            <person name="Probst A.J."/>
            <person name="Ladd B."/>
            <person name="Jarett J.K."/>
            <person name="Geller-Mcgrath D.E."/>
            <person name="Sieber C.M."/>
            <person name="Emerson J.B."/>
            <person name="Anantharaman K."/>
            <person name="Thomas B.C."/>
            <person name="Malmstrom R."/>
            <person name="Stieglmeier M."/>
            <person name="Klingl A."/>
            <person name="Woyke T."/>
            <person name="Ryan C.M."/>
            <person name="Banfield J.F."/>
        </authorList>
    </citation>
    <scope>NUCLEOTIDE SEQUENCE [LARGE SCALE GENOMIC DNA]</scope>
    <source>
        <strain evidence="3">CG15_BIG_FIL_POST_REV_8_21_14_020_45_12</strain>
    </source>
</reference>
<protein>
    <recommendedName>
        <fullName evidence="5">Glycosyltransferase family 4 protein</fullName>
    </recommendedName>
</protein>
<proteinExistence type="predicted"/>
<dbReference type="PANTHER" id="PTHR45947:SF3">
    <property type="entry name" value="SULFOQUINOVOSYL TRANSFERASE SQD2"/>
    <property type="match status" value="1"/>
</dbReference>
<evidence type="ECO:0000259" key="2">
    <source>
        <dbReference type="Pfam" id="PF13439"/>
    </source>
</evidence>
<feature type="domain" description="Glycosyltransferase subfamily 4-like N-terminal" evidence="2">
    <location>
        <begin position="15"/>
        <end position="186"/>
    </location>
</feature>
<dbReference type="Gene3D" id="3.40.50.2000">
    <property type="entry name" value="Glycogen Phosphorylase B"/>
    <property type="match status" value="2"/>
</dbReference>
<dbReference type="GO" id="GO:0016757">
    <property type="term" value="F:glycosyltransferase activity"/>
    <property type="evidence" value="ECO:0007669"/>
    <property type="project" value="InterPro"/>
</dbReference>
<dbReference type="InterPro" id="IPR028098">
    <property type="entry name" value="Glyco_trans_4-like_N"/>
</dbReference>
<gene>
    <name evidence="3" type="ORF">COW24_03565</name>
</gene>